<comment type="caution">
    <text evidence="8">The sequence shown here is derived from an EMBL/GenBank/DDBJ whole genome shotgun (WGS) entry which is preliminary data.</text>
</comment>
<dbReference type="InterPro" id="IPR025288">
    <property type="entry name" value="DUF4080"/>
</dbReference>
<feature type="domain" description="Radical SAM core" evidence="7">
    <location>
        <begin position="171"/>
        <end position="400"/>
    </location>
</feature>
<keyword evidence="4" id="KW-0408">Iron</keyword>
<name>A0A017RUR0_9CLOT</name>
<dbReference type="Pfam" id="PF04055">
    <property type="entry name" value="Radical_SAM"/>
    <property type="match status" value="1"/>
</dbReference>
<dbReference type="GO" id="GO:0046872">
    <property type="term" value="F:metal ion binding"/>
    <property type="evidence" value="ECO:0007669"/>
    <property type="project" value="UniProtKB-KW"/>
</dbReference>
<dbReference type="Pfam" id="PF02310">
    <property type="entry name" value="B12-binding"/>
    <property type="match status" value="1"/>
</dbReference>
<evidence type="ECO:0000256" key="3">
    <source>
        <dbReference type="ARBA" id="ARBA00022723"/>
    </source>
</evidence>
<keyword evidence="3" id="KW-0479">Metal-binding</keyword>
<dbReference type="SMART" id="SM00729">
    <property type="entry name" value="Elp3"/>
    <property type="match status" value="1"/>
</dbReference>
<dbReference type="PANTHER" id="PTHR43409">
    <property type="entry name" value="ANAEROBIC MAGNESIUM-PROTOPORPHYRIN IX MONOMETHYL ESTER CYCLASE-RELATED"/>
    <property type="match status" value="1"/>
</dbReference>
<comment type="cofactor">
    <cofactor evidence="1">
        <name>[4Fe-4S] cluster</name>
        <dbReference type="ChEBI" id="CHEBI:49883"/>
    </cofactor>
</comment>
<accession>A0A017RUR0</accession>
<reference evidence="8 9" key="1">
    <citation type="journal article" date="2014" name="Genome Announc.">
        <title>Draft Genome Sequence of Fervidicella metallireducens Strain AeBT, an Iron-Reducing Thermoanaerobe from the Great Artesian Basin.</title>
        <authorList>
            <person name="Patel B.K."/>
        </authorList>
    </citation>
    <scope>NUCLEOTIDE SEQUENCE [LARGE SCALE GENOMIC DNA]</scope>
    <source>
        <strain evidence="8 9">AeB</strain>
    </source>
</reference>
<dbReference type="Gene3D" id="3.80.30.20">
    <property type="entry name" value="tm_1862 like domain"/>
    <property type="match status" value="1"/>
</dbReference>
<dbReference type="GO" id="GO:0031419">
    <property type="term" value="F:cobalamin binding"/>
    <property type="evidence" value="ECO:0007669"/>
    <property type="project" value="InterPro"/>
</dbReference>
<keyword evidence="2" id="KW-0949">S-adenosyl-L-methionine</keyword>
<evidence type="ECO:0000256" key="1">
    <source>
        <dbReference type="ARBA" id="ARBA00001966"/>
    </source>
</evidence>
<organism evidence="8 9">
    <name type="scientific">Fervidicella metallireducens AeB</name>
    <dbReference type="NCBI Taxonomy" id="1403537"/>
    <lineage>
        <taxon>Bacteria</taxon>
        <taxon>Bacillati</taxon>
        <taxon>Bacillota</taxon>
        <taxon>Clostridia</taxon>
        <taxon>Eubacteriales</taxon>
        <taxon>Clostridiaceae</taxon>
        <taxon>Fervidicella</taxon>
    </lineage>
</organism>
<dbReference type="Proteomes" id="UP000019681">
    <property type="component" value="Unassembled WGS sequence"/>
</dbReference>
<evidence type="ECO:0000313" key="9">
    <source>
        <dbReference type="Proteomes" id="UP000019681"/>
    </source>
</evidence>
<evidence type="ECO:0000313" key="8">
    <source>
        <dbReference type="EMBL" id="EYE88356.1"/>
    </source>
</evidence>
<dbReference type="SUPFAM" id="SSF102114">
    <property type="entry name" value="Radical SAM enzymes"/>
    <property type="match status" value="1"/>
</dbReference>
<dbReference type="InterPro" id="IPR023404">
    <property type="entry name" value="rSAM_horseshoe"/>
</dbReference>
<dbReference type="InterPro" id="IPR058240">
    <property type="entry name" value="rSAM_sf"/>
</dbReference>
<dbReference type="SFLD" id="SFLDG01123">
    <property type="entry name" value="methyltransferase_(Class_B)"/>
    <property type="match status" value="1"/>
</dbReference>
<dbReference type="InterPro" id="IPR006158">
    <property type="entry name" value="Cobalamin-bd"/>
</dbReference>
<dbReference type="GO" id="GO:0003824">
    <property type="term" value="F:catalytic activity"/>
    <property type="evidence" value="ECO:0007669"/>
    <property type="project" value="InterPro"/>
</dbReference>
<gene>
    <name evidence="8" type="ORF">Q428_08590</name>
</gene>
<dbReference type="InterPro" id="IPR036724">
    <property type="entry name" value="Cobalamin-bd_sf"/>
</dbReference>
<dbReference type="InterPro" id="IPR034466">
    <property type="entry name" value="Methyltransferase_Class_B"/>
</dbReference>
<evidence type="ECO:0000256" key="5">
    <source>
        <dbReference type="ARBA" id="ARBA00023014"/>
    </source>
</evidence>
<dbReference type="InterPro" id="IPR051198">
    <property type="entry name" value="BchE-like"/>
</dbReference>
<feature type="domain" description="B12-binding" evidence="6">
    <location>
        <begin position="1"/>
        <end position="136"/>
    </location>
</feature>
<dbReference type="GO" id="GO:0005829">
    <property type="term" value="C:cytosol"/>
    <property type="evidence" value="ECO:0007669"/>
    <property type="project" value="TreeGrafter"/>
</dbReference>
<evidence type="ECO:0000256" key="2">
    <source>
        <dbReference type="ARBA" id="ARBA00022691"/>
    </source>
</evidence>
<evidence type="ECO:0000259" key="6">
    <source>
        <dbReference type="PROSITE" id="PS51332"/>
    </source>
</evidence>
<proteinExistence type="predicted"/>
<dbReference type="SUPFAM" id="SSF52242">
    <property type="entry name" value="Cobalamin (vitamin B12)-binding domain"/>
    <property type="match status" value="1"/>
</dbReference>
<dbReference type="PROSITE" id="PS51918">
    <property type="entry name" value="RADICAL_SAM"/>
    <property type="match status" value="1"/>
</dbReference>
<dbReference type="AlphaFoldDB" id="A0A017RUR0"/>
<protein>
    <submittedName>
        <fullName evidence="8">Uncharacterized protein</fullName>
    </submittedName>
</protein>
<keyword evidence="5" id="KW-0411">Iron-sulfur</keyword>
<dbReference type="CDD" id="cd02068">
    <property type="entry name" value="radical_SAM_B12_BD"/>
    <property type="match status" value="1"/>
</dbReference>
<evidence type="ECO:0000259" key="7">
    <source>
        <dbReference type="PROSITE" id="PS51918"/>
    </source>
</evidence>
<dbReference type="SFLD" id="SFLDG01082">
    <property type="entry name" value="B12-binding_domain_containing"/>
    <property type="match status" value="1"/>
</dbReference>
<dbReference type="InterPro" id="IPR007197">
    <property type="entry name" value="rSAM"/>
</dbReference>
<dbReference type="EMBL" id="AZQP01000023">
    <property type="protein sequence ID" value="EYE88356.1"/>
    <property type="molecule type" value="Genomic_DNA"/>
</dbReference>
<dbReference type="PROSITE" id="PS51332">
    <property type="entry name" value="B12_BINDING"/>
    <property type="match status" value="1"/>
</dbReference>
<dbReference type="SFLD" id="SFLDS00029">
    <property type="entry name" value="Radical_SAM"/>
    <property type="match status" value="1"/>
</dbReference>
<evidence type="ECO:0000256" key="4">
    <source>
        <dbReference type="ARBA" id="ARBA00023004"/>
    </source>
</evidence>
<dbReference type="Pfam" id="PF13311">
    <property type="entry name" value="DUF4080"/>
    <property type="match status" value="1"/>
</dbReference>
<dbReference type="PANTHER" id="PTHR43409:SF16">
    <property type="entry name" value="SLR0320 PROTEIN"/>
    <property type="match status" value="1"/>
</dbReference>
<keyword evidence="9" id="KW-1185">Reference proteome</keyword>
<dbReference type="Gene3D" id="3.40.50.280">
    <property type="entry name" value="Cobalamin-binding domain"/>
    <property type="match status" value="1"/>
</dbReference>
<dbReference type="STRING" id="1403537.Q428_08590"/>
<sequence>MKVILTSLNSKYVHSNLAIRYLKEYCSEYYEGIELTIKEYTINDNLMDVSMELLIENPDVIVFSCYIWNIEQTLKICSTLKEINGSLRIILGGPEVSYDSEDIMKKNSFIDFIIQGEGEVTLAETLKVLKNNGRNLNIEGLVYRDKKDVIVNPPRELIQDLNIIPFPYRNEIPDKIVYYEASRGCPFNCAYCLSSTIKGVRYFDINRVKKDLKHFVDNKVRLVKFVDRTFNSNKKFATEILEFLIKNKDETKFHFEIAADILDDEMLKLLSTAPEDLFQFEVGVQTTNPEVLKNINRIMNFEKIKENISKIKEFGNIHCHLDLIAGLPGESFDSFKKSFDMCMEIKPDVLQLGFLKVLKGCKIYYDKELYGIKNINFPPYQVLCTEAISLDEMDKLLKFEEVFESYYNSGIFKITMDYMLSFTESKFDILFEFYEYLYCNGYFKRKFDLRDRFKFLFDFAKEKYDNEILKDLMLHDFLINTKKSSVPIFLKRQESPDLKEIVGCQKENVKDHLKQENTKKIAYFNVNYKVKKSTNGYDVVKDEAVMALNLENGDYTYI</sequence>
<dbReference type="CDD" id="cd01335">
    <property type="entry name" value="Radical_SAM"/>
    <property type="match status" value="1"/>
</dbReference>
<dbReference type="GO" id="GO:0051539">
    <property type="term" value="F:4 iron, 4 sulfur cluster binding"/>
    <property type="evidence" value="ECO:0007669"/>
    <property type="project" value="UniProtKB-KW"/>
</dbReference>
<dbReference type="InterPro" id="IPR006638">
    <property type="entry name" value="Elp3/MiaA/NifB-like_rSAM"/>
</dbReference>